<evidence type="ECO:0000256" key="3">
    <source>
        <dbReference type="ARBA" id="ARBA00022603"/>
    </source>
</evidence>
<dbReference type="InterPro" id="IPR035445">
    <property type="entry name" value="GYF-like_dom_sf"/>
</dbReference>
<dbReference type="PROSITE" id="PS50829">
    <property type="entry name" value="GYF"/>
    <property type="match status" value="1"/>
</dbReference>
<accession>A0AAW1ILX2</accession>
<dbReference type="InterPro" id="IPR046341">
    <property type="entry name" value="SET_dom_sf"/>
</dbReference>
<feature type="region of interest" description="Disordered" evidence="14">
    <location>
        <begin position="463"/>
        <end position="487"/>
    </location>
</feature>
<dbReference type="InterPro" id="IPR001214">
    <property type="entry name" value="SET_dom"/>
</dbReference>
<evidence type="ECO:0000313" key="19">
    <source>
        <dbReference type="Proteomes" id="UP001443914"/>
    </source>
</evidence>
<feature type="compositionally biased region" description="Polar residues" evidence="14">
    <location>
        <begin position="1026"/>
        <end position="1048"/>
    </location>
</feature>
<feature type="domain" description="GYF" evidence="16">
    <location>
        <begin position="210"/>
        <end position="263"/>
    </location>
</feature>
<sequence length="1276" mass="140509">MPNVASVYYYTSSNLCVKGVAGVCFCSFILSWHRGSNFVAVKVVMNCEVIDNTGSASHASVAIEGILGSNENNAVFGSTDVVSGWMYLNEVGQMCGPYISQQLLEGLSSGFLPDELPVYPVMNGAYGVAVQLKLFKEYPDHISSGFTRLSRPTSNANNATDNHSSNVPDNHSNRQGPEHQTDRSSGVTIPDSKLASANIVEQQQPLTWENRCWIYQDGYGRPAGPYSLSELYYWHQYGYLPDSVTIRHVENNSSPSTLLSLISSWQKDYLPSGAILGHPNSSNVELISKVSEEIGSQLHNVIMKAARRLVLDEIVGNIVVEFVAKKKARRQAKTEQESNGFRSCVQEVEKNKAGDGVRNRCALQTGVIACHDVSATKYSAVNCTEEPCSPQNTKSIGGVENFQATKTVVSQMLFDYCKQVLWNAVFYDIVGDCALSWRKSKRWSHSCIDEVAALAQQSTSAQMITDAAEQAGGSDSPDDELDFPPGFQHKQNDYSLTGASPSCSYSKENNLCSPRSSVRAGSYDDSKERTIERMREELFLASKASMVDFMRTYVEEEALKLFNCSKDNKINEVSTEVTRQPCQAINNRDSASSEKIEQSLDSGHASLDNSPSQGLLSPRQPALTPCNQSSLNFLGSSFRKLGAPSNIAVDDQTADEPPPPGLAGLRNESCPLHLQLSILNQFRTSSGTMRSSGQASVPSFEDSSTKFLGNAFKRLGMPMCSSVDDQKTDEASPPGCQSAVSNAVSSGDHKLQRLVLDVSIPKWRKFVFMAICRQKLHDDVLREWKLSFHDSLHSKIKQCDQEKPLAGIEKMTNVPCDELDLLTERSKSCYSSGPSEGPLEVSVVEFTYSRRKVSKKLPTPVSLQDLQSPKSGKQSGTKKLDCAKPSGVKEGERTADQSCLKEDESAFGTPKAGASVKRKLTKNGQPVRSSKLPKRQRVAGASQLAIAAKDCVKYGVEKVEVAEVNSNDAEDLISNKVVRKDKLATDRLQLKKIPTDTSKLKRKSVIDESPSHQSKAAKVIKIDPKQASSKNSGKGKTQTSKSRVTNSFPVSSGCARSSIDGWEWRKWSLNARPGERARVRGIKLTTVQHFGSDSSTLLSSHGKGISARTNRVKLRNLLAAAEGADILKASQLMARKKRLRFQRSKIHDWGLIALEPIEAEDFVIEYVGELIRPRISDIREREYEKMGIGSSYLFRLDDGYVVDATKRGGIARFINHSCEPNCYTKTVTVDGQKRIFIYAKRHIASGEEITYNYKFPLEEKKIPCNCGAKRCRGSMN</sequence>
<dbReference type="SMART" id="SM00317">
    <property type="entry name" value="SET"/>
    <property type="match status" value="1"/>
</dbReference>
<evidence type="ECO:0000256" key="12">
    <source>
        <dbReference type="ARBA" id="ARBA00047583"/>
    </source>
</evidence>
<dbReference type="Pfam" id="PF02213">
    <property type="entry name" value="GYF"/>
    <property type="match status" value="1"/>
</dbReference>
<keyword evidence="8" id="KW-0805">Transcription regulation</keyword>
<dbReference type="InterPro" id="IPR003169">
    <property type="entry name" value="GYF"/>
</dbReference>
<dbReference type="SUPFAM" id="SSF55277">
    <property type="entry name" value="GYF domain"/>
    <property type="match status" value="1"/>
</dbReference>
<evidence type="ECO:0000256" key="6">
    <source>
        <dbReference type="ARBA" id="ARBA00022853"/>
    </source>
</evidence>
<dbReference type="GO" id="GO:0140999">
    <property type="term" value="F:histone H3K4 trimethyltransferase activity"/>
    <property type="evidence" value="ECO:0007669"/>
    <property type="project" value="UniProtKB-EC"/>
</dbReference>
<evidence type="ECO:0000256" key="2">
    <source>
        <dbReference type="ARBA" id="ARBA00012182"/>
    </source>
</evidence>
<evidence type="ECO:0000259" key="15">
    <source>
        <dbReference type="PROSITE" id="PS50280"/>
    </source>
</evidence>
<feature type="region of interest" description="Disordered" evidence="14">
    <location>
        <begin position="146"/>
        <end position="189"/>
    </location>
</feature>
<comment type="catalytic activity">
    <reaction evidence="12">
        <text>N(6)-methyl-L-lysyl(4)-[histone H3] + S-adenosyl-L-methionine = N(6),N(6)-dimethyl-L-lysyl(4)-[histone H3] + S-adenosyl-L-homocysteine + H(+)</text>
        <dbReference type="Rhea" id="RHEA:60268"/>
        <dbReference type="Rhea" id="RHEA-COMP:15540"/>
        <dbReference type="Rhea" id="RHEA-COMP:15543"/>
        <dbReference type="ChEBI" id="CHEBI:15378"/>
        <dbReference type="ChEBI" id="CHEBI:57856"/>
        <dbReference type="ChEBI" id="CHEBI:59789"/>
        <dbReference type="ChEBI" id="CHEBI:61929"/>
        <dbReference type="ChEBI" id="CHEBI:61976"/>
    </reaction>
</comment>
<feature type="domain" description="Post-SET" evidence="17">
    <location>
        <begin position="1260"/>
        <end position="1276"/>
    </location>
</feature>
<dbReference type="GO" id="GO:0003723">
    <property type="term" value="F:RNA binding"/>
    <property type="evidence" value="ECO:0007669"/>
    <property type="project" value="UniProtKB-KW"/>
</dbReference>
<dbReference type="PANTHER" id="PTHR45814">
    <property type="entry name" value="HISTONE-LYSINE N-METHYLTRANSFERASE SETD1"/>
    <property type="match status" value="1"/>
</dbReference>
<dbReference type="CDD" id="cd19169">
    <property type="entry name" value="SET_SETD1"/>
    <property type="match status" value="1"/>
</dbReference>
<dbReference type="InterPro" id="IPR037841">
    <property type="entry name" value="SET_SETD1A/B"/>
</dbReference>
<dbReference type="EMBL" id="JBDFQZ010000009">
    <property type="protein sequence ID" value="KAK9690617.1"/>
    <property type="molecule type" value="Genomic_DNA"/>
</dbReference>
<keyword evidence="19" id="KW-1185">Reference proteome</keyword>
<evidence type="ECO:0000256" key="10">
    <source>
        <dbReference type="ARBA" id="ARBA00023242"/>
    </source>
</evidence>
<keyword evidence="3" id="KW-0489">Methyltransferase</keyword>
<comment type="subcellular location">
    <subcellularLocation>
        <location evidence="1">Nucleus</location>
    </subcellularLocation>
</comment>
<comment type="catalytic activity">
    <reaction evidence="11">
        <text>L-lysyl(4)-[histone H3] + 3 S-adenosyl-L-methionine = N(6),N(6),N(6)-trimethyl-L-lysyl(4)-[histone H3] + 3 S-adenosyl-L-homocysteine + 3 H(+)</text>
        <dbReference type="Rhea" id="RHEA:60260"/>
        <dbReference type="Rhea" id="RHEA-COMP:15537"/>
        <dbReference type="Rhea" id="RHEA-COMP:15547"/>
        <dbReference type="ChEBI" id="CHEBI:15378"/>
        <dbReference type="ChEBI" id="CHEBI:29969"/>
        <dbReference type="ChEBI" id="CHEBI:57856"/>
        <dbReference type="ChEBI" id="CHEBI:59789"/>
        <dbReference type="ChEBI" id="CHEBI:61961"/>
        <dbReference type="EC" id="2.1.1.354"/>
    </reaction>
</comment>
<evidence type="ECO:0000256" key="1">
    <source>
        <dbReference type="ARBA" id="ARBA00004123"/>
    </source>
</evidence>
<dbReference type="SMART" id="SM00508">
    <property type="entry name" value="PostSET"/>
    <property type="match status" value="1"/>
</dbReference>
<dbReference type="PROSITE" id="PS50868">
    <property type="entry name" value="POST_SET"/>
    <property type="match status" value="1"/>
</dbReference>
<dbReference type="EC" id="2.1.1.354" evidence="2"/>
<evidence type="ECO:0000256" key="14">
    <source>
        <dbReference type="SAM" id="MobiDB-lite"/>
    </source>
</evidence>
<protein>
    <recommendedName>
        <fullName evidence="2">[histone H3]-lysine(4) N-trimethyltransferase</fullName>
        <ecNumber evidence="2">2.1.1.354</ecNumber>
    </recommendedName>
</protein>
<feature type="compositionally biased region" description="Polar residues" evidence="14">
    <location>
        <begin position="146"/>
        <end position="175"/>
    </location>
</feature>
<evidence type="ECO:0000256" key="8">
    <source>
        <dbReference type="ARBA" id="ARBA00023015"/>
    </source>
</evidence>
<proteinExistence type="predicted"/>
<comment type="caution">
    <text evidence="18">The sequence shown here is derived from an EMBL/GenBank/DDBJ whole genome shotgun (WGS) entry which is preliminary data.</text>
</comment>
<evidence type="ECO:0000256" key="5">
    <source>
        <dbReference type="ARBA" id="ARBA00022691"/>
    </source>
</evidence>
<evidence type="ECO:0000256" key="9">
    <source>
        <dbReference type="ARBA" id="ARBA00023163"/>
    </source>
</evidence>
<feature type="compositionally biased region" description="Basic and acidic residues" evidence="14">
    <location>
        <begin position="878"/>
        <end position="904"/>
    </location>
</feature>
<dbReference type="Pfam" id="PF00856">
    <property type="entry name" value="SET"/>
    <property type="match status" value="1"/>
</dbReference>
<keyword evidence="4" id="KW-0808">Transferase</keyword>
<evidence type="ECO:0000313" key="18">
    <source>
        <dbReference type="EMBL" id="KAK9690617.1"/>
    </source>
</evidence>
<dbReference type="InterPro" id="IPR003616">
    <property type="entry name" value="Post-SET_dom"/>
</dbReference>
<keyword evidence="5" id="KW-0949">S-adenosyl-L-methionine</keyword>
<keyword evidence="10" id="KW-0539">Nucleus</keyword>
<gene>
    <name evidence="18" type="ORF">RND81_09G141100</name>
</gene>
<dbReference type="AlphaFoldDB" id="A0AAW1ILX2"/>
<dbReference type="Gene3D" id="3.30.1490.40">
    <property type="match status" value="2"/>
</dbReference>
<feature type="domain" description="SET" evidence="15">
    <location>
        <begin position="1137"/>
        <end position="1254"/>
    </location>
</feature>
<evidence type="ECO:0000256" key="4">
    <source>
        <dbReference type="ARBA" id="ARBA00022679"/>
    </source>
</evidence>
<feature type="region of interest" description="Disordered" evidence="14">
    <location>
        <begin position="858"/>
        <end position="936"/>
    </location>
</feature>
<evidence type="ECO:0000256" key="11">
    <source>
        <dbReference type="ARBA" id="ARBA00047571"/>
    </source>
</evidence>
<dbReference type="GO" id="GO:0048188">
    <property type="term" value="C:Set1C/COMPASS complex"/>
    <property type="evidence" value="ECO:0007669"/>
    <property type="project" value="InterPro"/>
</dbReference>
<dbReference type="SUPFAM" id="SSF82199">
    <property type="entry name" value="SET domain"/>
    <property type="match status" value="1"/>
</dbReference>
<evidence type="ECO:0000256" key="13">
    <source>
        <dbReference type="ARBA" id="ARBA00049129"/>
    </source>
</evidence>
<feature type="compositionally biased region" description="Polar residues" evidence="14">
    <location>
        <begin position="861"/>
        <end position="877"/>
    </location>
</feature>
<dbReference type="PANTHER" id="PTHR45814:SF2">
    <property type="entry name" value="HISTONE-LYSINE N-METHYLTRANSFERASE SETD1"/>
    <property type="match status" value="1"/>
</dbReference>
<dbReference type="Proteomes" id="UP001443914">
    <property type="component" value="Unassembled WGS sequence"/>
</dbReference>
<dbReference type="InterPro" id="IPR044570">
    <property type="entry name" value="Set1-like"/>
</dbReference>
<reference evidence="18 19" key="1">
    <citation type="submission" date="2024-03" db="EMBL/GenBank/DDBJ databases">
        <title>WGS assembly of Saponaria officinalis var. Norfolk2.</title>
        <authorList>
            <person name="Jenkins J."/>
            <person name="Shu S."/>
            <person name="Grimwood J."/>
            <person name="Barry K."/>
            <person name="Goodstein D."/>
            <person name="Schmutz J."/>
            <person name="Leebens-Mack J."/>
            <person name="Osbourn A."/>
        </authorList>
    </citation>
    <scope>NUCLEOTIDE SEQUENCE [LARGE SCALE GENOMIC DNA]</scope>
    <source>
        <strain evidence="19">cv. Norfolk2</strain>
        <strain evidence="18">JIC</strain>
        <tissue evidence="18">Leaf</tissue>
    </source>
</reference>
<keyword evidence="6" id="KW-0156">Chromatin regulator</keyword>
<organism evidence="18 19">
    <name type="scientific">Saponaria officinalis</name>
    <name type="common">Common soapwort</name>
    <name type="synonym">Lychnis saponaria</name>
    <dbReference type="NCBI Taxonomy" id="3572"/>
    <lineage>
        <taxon>Eukaryota</taxon>
        <taxon>Viridiplantae</taxon>
        <taxon>Streptophyta</taxon>
        <taxon>Embryophyta</taxon>
        <taxon>Tracheophyta</taxon>
        <taxon>Spermatophyta</taxon>
        <taxon>Magnoliopsida</taxon>
        <taxon>eudicotyledons</taxon>
        <taxon>Gunneridae</taxon>
        <taxon>Pentapetalae</taxon>
        <taxon>Caryophyllales</taxon>
        <taxon>Caryophyllaceae</taxon>
        <taxon>Caryophylleae</taxon>
        <taxon>Saponaria</taxon>
    </lineage>
</organism>
<evidence type="ECO:0000256" key="7">
    <source>
        <dbReference type="ARBA" id="ARBA00022884"/>
    </source>
</evidence>
<keyword evidence="7" id="KW-0694">RNA-binding</keyword>
<dbReference type="EMBL" id="JBDFQZ010000009">
    <property type="protein sequence ID" value="KAK9690621.1"/>
    <property type="molecule type" value="Genomic_DNA"/>
</dbReference>
<feature type="region of interest" description="Disordered" evidence="14">
    <location>
        <begin position="584"/>
        <end position="622"/>
    </location>
</feature>
<dbReference type="PROSITE" id="PS50280">
    <property type="entry name" value="SET"/>
    <property type="match status" value="1"/>
</dbReference>
<comment type="catalytic activity">
    <reaction evidence="13">
        <text>N(6),N(6)-dimethyl-L-lysyl(4)-[histone H3] + S-adenosyl-L-methionine = N(6),N(6),N(6)-trimethyl-L-lysyl(4)-[histone H3] + S-adenosyl-L-homocysteine + H(+)</text>
        <dbReference type="Rhea" id="RHEA:60272"/>
        <dbReference type="Rhea" id="RHEA-COMP:15537"/>
        <dbReference type="Rhea" id="RHEA-COMP:15540"/>
        <dbReference type="ChEBI" id="CHEBI:15378"/>
        <dbReference type="ChEBI" id="CHEBI:57856"/>
        <dbReference type="ChEBI" id="CHEBI:59789"/>
        <dbReference type="ChEBI" id="CHEBI:61961"/>
        <dbReference type="ChEBI" id="CHEBI:61976"/>
    </reaction>
</comment>
<evidence type="ECO:0000259" key="16">
    <source>
        <dbReference type="PROSITE" id="PS50829"/>
    </source>
</evidence>
<keyword evidence="9" id="KW-0804">Transcription</keyword>
<dbReference type="Gene3D" id="2.170.270.10">
    <property type="entry name" value="SET domain"/>
    <property type="match status" value="1"/>
</dbReference>
<dbReference type="GO" id="GO:0032259">
    <property type="term" value="P:methylation"/>
    <property type="evidence" value="ECO:0007669"/>
    <property type="project" value="UniProtKB-KW"/>
</dbReference>
<name>A0AAW1ILX2_SAPOF</name>
<feature type="region of interest" description="Disordered" evidence="14">
    <location>
        <begin position="999"/>
        <end position="1048"/>
    </location>
</feature>
<evidence type="ECO:0000259" key="17">
    <source>
        <dbReference type="PROSITE" id="PS50868"/>
    </source>
</evidence>